<evidence type="ECO:0000313" key="5">
    <source>
        <dbReference type="EMBL" id="QQZ11597.1"/>
    </source>
</evidence>
<gene>
    <name evidence="5" type="ORF">I5776_18090</name>
</gene>
<dbReference type="Proteomes" id="UP000595691">
    <property type="component" value="Chromosome"/>
</dbReference>
<dbReference type="PANTHER" id="PTHR43423:SF1">
    <property type="entry name" value="ABC TRANSPORTER I FAMILY MEMBER 17"/>
    <property type="match status" value="1"/>
</dbReference>
<dbReference type="PROSITE" id="PS00211">
    <property type="entry name" value="ABC_TRANSPORTER_1"/>
    <property type="match status" value="1"/>
</dbReference>
<evidence type="ECO:0000256" key="2">
    <source>
        <dbReference type="ARBA" id="ARBA00022741"/>
    </source>
</evidence>
<evidence type="ECO:0000313" key="6">
    <source>
        <dbReference type="Proteomes" id="UP000595691"/>
    </source>
</evidence>
<reference evidence="5 6" key="1">
    <citation type="submission" date="2020-11" db="EMBL/GenBank/DDBJ databases">
        <title>Taxonomic evaluation of the Bacillus sporothermodurans group of bacteria based on whole genome sequences.</title>
        <authorList>
            <person name="Fiedler G."/>
            <person name="Herbstmann A.-D."/>
            <person name="Doll E."/>
            <person name="Wenning M."/>
            <person name="Brinks E."/>
            <person name="Kabisch J."/>
            <person name="Breitenwieser F."/>
            <person name="Lappann M."/>
            <person name="Boehnlein C."/>
            <person name="Franz C."/>
        </authorList>
    </citation>
    <scope>NUCLEOTIDE SEQUENCE [LARGE SCALE GENOMIC DNA]</scope>
    <source>
        <strain evidence="5 6">JCM 19841</strain>
    </source>
</reference>
<organism evidence="5 6">
    <name type="scientific">Heyndrickxia vini</name>
    <dbReference type="NCBI Taxonomy" id="1476025"/>
    <lineage>
        <taxon>Bacteria</taxon>
        <taxon>Bacillati</taxon>
        <taxon>Bacillota</taxon>
        <taxon>Bacilli</taxon>
        <taxon>Bacillales</taxon>
        <taxon>Bacillaceae</taxon>
        <taxon>Heyndrickxia</taxon>
    </lineage>
</organism>
<feature type="domain" description="ABC transporter" evidence="4">
    <location>
        <begin position="12"/>
        <end position="244"/>
    </location>
</feature>
<keyword evidence="6" id="KW-1185">Reference proteome</keyword>
<evidence type="ECO:0000259" key="4">
    <source>
        <dbReference type="PROSITE" id="PS50893"/>
    </source>
</evidence>
<dbReference type="PANTHER" id="PTHR43423">
    <property type="entry name" value="ABC TRANSPORTER I FAMILY MEMBER 17"/>
    <property type="match status" value="1"/>
</dbReference>
<name>A0ABX7E818_9BACI</name>
<dbReference type="RefSeq" id="WP_202780852.1">
    <property type="nucleotide sequence ID" value="NZ_CP065425.1"/>
</dbReference>
<dbReference type="InterPro" id="IPR005670">
    <property type="entry name" value="PstB-like"/>
</dbReference>
<accession>A0ABX7E818</accession>
<keyword evidence="3 5" id="KW-0067">ATP-binding</keyword>
<dbReference type="EMBL" id="CP065425">
    <property type="protein sequence ID" value="QQZ11597.1"/>
    <property type="molecule type" value="Genomic_DNA"/>
</dbReference>
<dbReference type="CDD" id="cd03260">
    <property type="entry name" value="ABC_PstB_phosphate_transporter"/>
    <property type="match status" value="1"/>
</dbReference>
<evidence type="ECO:0000256" key="1">
    <source>
        <dbReference type="ARBA" id="ARBA00022448"/>
    </source>
</evidence>
<dbReference type="InterPro" id="IPR027417">
    <property type="entry name" value="P-loop_NTPase"/>
</dbReference>
<keyword evidence="2" id="KW-0547">Nucleotide-binding</keyword>
<keyword evidence="1" id="KW-0813">Transport</keyword>
<dbReference type="InterPro" id="IPR003439">
    <property type="entry name" value="ABC_transporter-like_ATP-bd"/>
</dbReference>
<sequence length="251" mass="28305">MDLELNTEEFIIEFRHVCKAFMNQRETIQVLSDIHAKVEAGSIVTIIGPSGSGKSTILSLCNLLISPNEGDILIHGKEVREWDIQELRRQVGIAFQSGPMINGTALENLTLPARLMGKTLEHPKKYMDYVGLPEELLSREARELSGGQRQRLSLARTLVNGPSILLLDEVTSALDSNSTFAVEELILQINRDQNTTILWVTHDLAQAERVGDQTWLIMDGRLIESAPTKLFFSEPREKLTRQFLDLKREKV</sequence>
<dbReference type="Gene3D" id="3.40.50.300">
    <property type="entry name" value="P-loop containing nucleotide triphosphate hydrolases"/>
    <property type="match status" value="1"/>
</dbReference>
<dbReference type="GO" id="GO:0005524">
    <property type="term" value="F:ATP binding"/>
    <property type="evidence" value="ECO:0007669"/>
    <property type="project" value="UniProtKB-KW"/>
</dbReference>
<dbReference type="Pfam" id="PF00005">
    <property type="entry name" value="ABC_tran"/>
    <property type="match status" value="1"/>
</dbReference>
<proteinExistence type="predicted"/>
<dbReference type="PROSITE" id="PS50893">
    <property type="entry name" value="ABC_TRANSPORTER_2"/>
    <property type="match status" value="1"/>
</dbReference>
<evidence type="ECO:0000256" key="3">
    <source>
        <dbReference type="ARBA" id="ARBA00022840"/>
    </source>
</evidence>
<dbReference type="InterPro" id="IPR017871">
    <property type="entry name" value="ABC_transporter-like_CS"/>
</dbReference>
<dbReference type="SMART" id="SM00382">
    <property type="entry name" value="AAA"/>
    <property type="match status" value="1"/>
</dbReference>
<dbReference type="InterPro" id="IPR003593">
    <property type="entry name" value="AAA+_ATPase"/>
</dbReference>
<protein>
    <submittedName>
        <fullName evidence="5">Phosphate ABC transporter ATP-binding protein</fullName>
    </submittedName>
</protein>
<dbReference type="SUPFAM" id="SSF52540">
    <property type="entry name" value="P-loop containing nucleoside triphosphate hydrolases"/>
    <property type="match status" value="1"/>
</dbReference>